<dbReference type="InterPro" id="IPR020449">
    <property type="entry name" value="Tscrpt_reg_AraC-type_HTH"/>
</dbReference>
<keyword evidence="6" id="KW-1185">Reference proteome</keyword>
<proteinExistence type="predicted"/>
<name>A0A1Z4LKD5_9CYAN</name>
<dbReference type="Gene3D" id="1.10.10.60">
    <property type="entry name" value="Homeodomain-like"/>
    <property type="match status" value="2"/>
</dbReference>
<accession>A0A1Z4LKD5</accession>
<dbReference type="Proteomes" id="UP000218418">
    <property type="component" value="Chromosome"/>
</dbReference>
<dbReference type="SMART" id="SM00342">
    <property type="entry name" value="HTH_ARAC"/>
    <property type="match status" value="1"/>
</dbReference>
<dbReference type="PROSITE" id="PS00041">
    <property type="entry name" value="HTH_ARAC_FAMILY_1"/>
    <property type="match status" value="1"/>
</dbReference>
<dbReference type="InterPro" id="IPR018060">
    <property type="entry name" value="HTH_AraC"/>
</dbReference>
<evidence type="ECO:0000259" key="4">
    <source>
        <dbReference type="PROSITE" id="PS01124"/>
    </source>
</evidence>
<protein>
    <submittedName>
        <fullName evidence="5">AraC family transcriptional regulator</fullName>
    </submittedName>
</protein>
<gene>
    <name evidence="5" type="ORF">NIES267_11870</name>
</gene>
<dbReference type="AlphaFoldDB" id="A0A1Z4LKD5"/>
<evidence type="ECO:0000256" key="1">
    <source>
        <dbReference type="ARBA" id="ARBA00023015"/>
    </source>
</evidence>
<dbReference type="PROSITE" id="PS01124">
    <property type="entry name" value="HTH_ARAC_FAMILY_2"/>
    <property type="match status" value="1"/>
</dbReference>
<dbReference type="InterPro" id="IPR050204">
    <property type="entry name" value="AraC_XylS_family_regulators"/>
</dbReference>
<dbReference type="PANTHER" id="PTHR46796:SF6">
    <property type="entry name" value="ARAC SUBFAMILY"/>
    <property type="match status" value="1"/>
</dbReference>
<keyword evidence="1" id="KW-0805">Transcription regulation</keyword>
<dbReference type="InterPro" id="IPR018062">
    <property type="entry name" value="HTH_AraC-typ_CS"/>
</dbReference>
<dbReference type="OrthoDB" id="516605at2"/>
<dbReference type="GO" id="GO:0003700">
    <property type="term" value="F:DNA-binding transcription factor activity"/>
    <property type="evidence" value="ECO:0007669"/>
    <property type="project" value="InterPro"/>
</dbReference>
<dbReference type="Pfam" id="PF12833">
    <property type="entry name" value="HTH_18"/>
    <property type="match status" value="1"/>
</dbReference>
<dbReference type="PRINTS" id="PR00032">
    <property type="entry name" value="HTHARAC"/>
</dbReference>
<reference evidence="5 6" key="1">
    <citation type="submission" date="2017-06" db="EMBL/GenBank/DDBJ databases">
        <title>Genome sequencing of cyanobaciteial culture collection at National Institute for Environmental Studies (NIES).</title>
        <authorList>
            <person name="Hirose Y."/>
            <person name="Shimura Y."/>
            <person name="Fujisawa T."/>
            <person name="Nakamura Y."/>
            <person name="Kawachi M."/>
        </authorList>
    </citation>
    <scope>NUCLEOTIDE SEQUENCE [LARGE SCALE GENOMIC DNA]</scope>
    <source>
        <strain evidence="5 6">NIES-267</strain>
    </source>
</reference>
<dbReference type="EMBL" id="AP018227">
    <property type="protein sequence ID" value="BAY81710.1"/>
    <property type="molecule type" value="Genomic_DNA"/>
</dbReference>
<evidence type="ECO:0000313" key="6">
    <source>
        <dbReference type="Proteomes" id="UP000218418"/>
    </source>
</evidence>
<dbReference type="GO" id="GO:0043565">
    <property type="term" value="F:sequence-specific DNA binding"/>
    <property type="evidence" value="ECO:0007669"/>
    <property type="project" value="InterPro"/>
</dbReference>
<evidence type="ECO:0000256" key="3">
    <source>
        <dbReference type="ARBA" id="ARBA00023163"/>
    </source>
</evidence>
<dbReference type="PANTHER" id="PTHR46796">
    <property type="entry name" value="HTH-TYPE TRANSCRIPTIONAL ACTIVATOR RHAS-RELATED"/>
    <property type="match status" value="1"/>
</dbReference>
<evidence type="ECO:0000256" key="2">
    <source>
        <dbReference type="ARBA" id="ARBA00023125"/>
    </source>
</evidence>
<organism evidence="5 6">
    <name type="scientific">Calothrix parasitica NIES-267</name>
    <dbReference type="NCBI Taxonomy" id="1973488"/>
    <lineage>
        <taxon>Bacteria</taxon>
        <taxon>Bacillati</taxon>
        <taxon>Cyanobacteriota</taxon>
        <taxon>Cyanophyceae</taxon>
        <taxon>Nostocales</taxon>
        <taxon>Calotrichaceae</taxon>
        <taxon>Calothrix</taxon>
    </lineage>
</organism>
<dbReference type="SUPFAM" id="SSF46689">
    <property type="entry name" value="Homeodomain-like"/>
    <property type="match status" value="2"/>
</dbReference>
<keyword evidence="3" id="KW-0804">Transcription</keyword>
<keyword evidence="2" id="KW-0238">DNA-binding</keyword>
<dbReference type="InterPro" id="IPR009057">
    <property type="entry name" value="Homeodomain-like_sf"/>
</dbReference>
<sequence>MSNIKEARETQLPSLIKKASWNGINVEYGLLDAVGEFDFAMPKNAISIAFAPHDEVTWSVDGGSSKTTRLPAGSAFIYGNRDFVWHKRERHSEYINIMLEPGFLEQVASENGISTPVEIQHKVIFLDSTILQVGQLMKSEILNGGVAGELYTESLRNLLTVHLLRNYTQTSEKQELSDGALDSLKLQQVKDFIEDNLAESLTIADIAAVVHMSQFHFARVFKAAIGESPHRYVTQRRMERAKILLEVTKFPVVEIAYRVGFNNPSHFTSQFRKYMGMTPKKYRDGQI</sequence>
<feature type="domain" description="HTH araC/xylS-type" evidence="4">
    <location>
        <begin position="187"/>
        <end position="285"/>
    </location>
</feature>
<evidence type="ECO:0000313" key="5">
    <source>
        <dbReference type="EMBL" id="BAY81710.1"/>
    </source>
</evidence>